<keyword evidence="1" id="KW-0812">Transmembrane</keyword>
<organism evidence="2 3">
    <name type="scientific">Paramecium sonneborni</name>
    <dbReference type="NCBI Taxonomy" id="65129"/>
    <lineage>
        <taxon>Eukaryota</taxon>
        <taxon>Sar</taxon>
        <taxon>Alveolata</taxon>
        <taxon>Ciliophora</taxon>
        <taxon>Intramacronucleata</taxon>
        <taxon>Oligohymenophorea</taxon>
        <taxon>Peniculida</taxon>
        <taxon>Parameciidae</taxon>
        <taxon>Paramecium</taxon>
    </lineage>
</organism>
<dbReference type="AlphaFoldDB" id="A0A8S1L0N7"/>
<sequence>MNKLLFNRWTLTFDNKEYEDLYEIEMSKYRLQYFRIIEIVIMLLCFYFFTIYLIDGQHVFLIITLAVSGAFILGVLIITQKFDKKIRYYYFFTYLISITISVYVATQTKQKALYLYGFYSGSISVIQYLFSNFRLRILAFVLVPTVQLYIMDALTSQDFSYIILVFTSQFLVIVYSHYNEFMYRLAFSHMHYNIKLKEILDEYVPNCFFAISLNQHNNQFQLEFVNQQGKAQFNIEDTKSMIDILRNIYVGHKSQINTIIDLSQIQMCKSGDISTKKVQMKRQTLEEYSFYKIKQNLQIINDDLKIIEQLDGVYFDNQKQKTSILNIDIRQLSYGKNYLLFVLKEEKPQQMMSKSEEQIKFLNKIVIFVTNQLFASLSQLSSSIQTLNSTTLDNERIRSILCLNLSIMNQFQNFYYFVNSCKIDNESVNYKVVNLKKFINNLEPYFSYMSNASKKIFVIQMNIEEFNIKINSKFLSQIIVNIFEQCLSQADVNTTIELTITTEANLNPLRQENNQQERCSIQEFDFIQKVAVESEESPTKTEVQKLIKFEFSFLSEKQIELQPKNQLILNPQTFEDFQFNNNQEFLLIYPITNFLLKKIGPYNAVQEFQYINCQKNLTSKQVINIFPSMMDLFSAQHLYQNKLSFYIYSDQTLLTQSFIKYVKQKSFLDY</sequence>
<feature type="transmembrane region" description="Helical" evidence="1">
    <location>
        <begin position="112"/>
        <end position="130"/>
    </location>
</feature>
<dbReference type="EMBL" id="CAJJDN010000010">
    <property type="protein sequence ID" value="CAD8056484.1"/>
    <property type="molecule type" value="Genomic_DNA"/>
</dbReference>
<keyword evidence="1" id="KW-0472">Membrane</keyword>
<feature type="transmembrane region" description="Helical" evidence="1">
    <location>
        <begin position="160"/>
        <end position="178"/>
    </location>
</feature>
<keyword evidence="3" id="KW-1185">Reference proteome</keyword>
<dbReference type="Proteomes" id="UP000692954">
    <property type="component" value="Unassembled WGS sequence"/>
</dbReference>
<feature type="transmembrane region" description="Helical" evidence="1">
    <location>
        <begin position="88"/>
        <end position="106"/>
    </location>
</feature>
<evidence type="ECO:0000256" key="1">
    <source>
        <dbReference type="SAM" id="Phobius"/>
    </source>
</evidence>
<evidence type="ECO:0000313" key="3">
    <source>
        <dbReference type="Proteomes" id="UP000692954"/>
    </source>
</evidence>
<dbReference type="OrthoDB" id="306947at2759"/>
<name>A0A8S1L0N7_9CILI</name>
<accession>A0A8S1L0N7</accession>
<protein>
    <recommendedName>
        <fullName evidence="4">Transmembrane protein</fullName>
    </recommendedName>
</protein>
<comment type="caution">
    <text evidence="2">The sequence shown here is derived from an EMBL/GenBank/DDBJ whole genome shotgun (WGS) entry which is preliminary data.</text>
</comment>
<evidence type="ECO:0000313" key="2">
    <source>
        <dbReference type="EMBL" id="CAD8056484.1"/>
    </source>
</evidence>
<proteinExistence type="predicted"/>
<gene>
    <name evidence="2" type="ORF">PSON_ATCC_30995.1.T0100261</name>
</gene>
<feature type="transmembrane region" description="Helical" evidence="1">
    <location>
        <begin position="60"/>
        <end position="79"/>
    </location>
</feature>
<evidence type="ECO:0008006" key="4">
    <source>
        <dbReference type="Google" id="ProtNLM"/>
    </source>
</evidence>
<reference evidence="2" key="1">
    <citation type="submission" date="2021-01" db="EMBL/GenBank/DDBJ databases">
        <authorList>
            <consortium name="Genoscope - CEA"/>
            <person name="William W."/>
        </authorList>
    </citation>
    <scope>NUCLEOTIDE SEQUENCE</scope>
</reference>
<feature type="transmembrane region" description="Helical" evidence="1">
    <location>
        <begin position="33"/>
        <end position="54"/>
    </location>
</feature>
<keyword evidence="1" id="KW-1133">Transmembrane helix</keyword>